<name>A0A2K8L2G9_MARES</name>
<reference evidence="2 3" key="1">
    <citation type="submission" date="2016-12" db="EMBL/GenBank/DDBJ databases">
        <title>Isolation and genomic insights into novel planktonic Zetaproteobacteria from stratified waters of the Chesapeake Bay.</title>
        <authorList>
            <person name="McAllister S.M."/>
            <person name="Kato S."/>
            <person name="Chan C.S."/>
            <person name="Chiu B.K."/>
            <person name="Field E.K."/>
        </authorList>
    </citation>
    <scope>NUCLEOTIDE SEQUENCE [LARGE SCALE GENOMIC DNA]</scope>
    <source>
        <strain evidence="2 3">CP-5</strain>
    </source>
</reference>
<evidence type="ECO:0000313" key="3">
    <source>
        <dbReference type="Proteomes" id="UP000231701"/>
    </source>
</evidence>
<accession>A0A2K8L2G9</accession>
<dbReference type="EMBL" id="CP018799">
    <property type="protein sequence ID" value="ATX79154.1"/>
    <property type="molecule type" value="Genomic_DNA"/>
</dbReference>
<dbReference type="AlphaFoldDB" id="A0A2K8L2G9"/>
<proteinExistence type="predicted"/>
<evidence type="ECO:0000256" key="1">
    <source>
        <dbReference type="SAM" id="SignalP"/>
    </source>
</evidence>
<keyword evidence="1" id="KW-0732">Signal</keyword>
<organism evidence="2 3">
    <name type="scientific">Mariprofundus aestuarium</name>
    <dbReference type="NCBI Taxonomy" id="1921086"/>
    <lineage>
        <taxon>Bacteria</taxon>
        <taxon>Pseudomonadati</taxon>
        <taxon>Pseudomonadota</taxon>
        <taxon>Candidatius Mariprofundia</taxon>
        <taxon>Mariprofundales</taxon>
        <taxon>Mariprofundaceae</taxon>
        <taxon>Mariprofundus</taxon>
    </lineage>
</organism>
<feature type="signal peptide" evidence="1">
    <location>
        <begin position="1"/>
        <end position="27"/>
    </location>
</feature>
<keyword evidence="3" id="KW-1185">Reference proteome</keyword>
<gene>
    <name evidence="2" type="ORF">Ga0123461_0730</name>
</gene>
<sequence length="182" mass="20589">MKTVLRLFCLFLILCAAGCAAHQPLSADREQQKIDALTRDLLSLHSSIDRGSARMVARTAVLYSRELADRYGVTGSPRFHNLLVNVGLKERGLCYQWTDDLLVRLKSLGVRLFDFHSAVAHRDSDLREHSSVVVTPHGTAFETGIMLDGWRYSGDLYWSAVQDDSYEWSQRYPNLQQQTGSL</sequence>
<dbReference type="KEGG" id="maes:Ga0123461_0730"/>
<dbReference type="Proteomes" id="UP000231701">
    <property type="component" value="Chromosome"/>
</dbReference>
<evidence type="ECO:0000313" key="2">
    <source>
        <dbReference type="EMBL" id="ATX79154.1"/>
    </source>
</evidence>
<evidence type="ECO:0008006" key="4">
    <source>
        <dbReference type="Google" id="ProtNLM"/>
    </source>
</evidence>
<feature type="chain" id="PRO_5014907621" description="Lipoprotein" evidence="1">
    <location>
        <begin position="28"/>
        <end position="182"/>
    </location>
</feature>
<protein>
    <recommendedName>
        <fullName evidence="4">Lipoprotein</fullName>
    </recommendedName>
</protein>